<dbReference type="GO" id="GO:0016491">
    <property type="term" value="F:oxidoreductase activity"/>
    <property type="evidence" value="ECO:0007669"/>
    <property type="project" value="UniProtKB-KW"/>
</dbReference>
<comment type="similarity">
    <text evidence="1">Belongs to the short-chain dehydrogenases/reductases (SDR) family.</text>
</comment>
<dbReference type="PANTHER" id="PTHR43180">
    <property type="entry name" value="3-OXOACYL-(ACYL-CARRIER-PROTEIN) REDUCTASE (AFU_ORTHOLOGUE AFUA_6G11210)"/>
    <property type="match status" value="1"/>
</dbReference>
<sequence length="320" mass="34467">MEPLDLSIDLVRLKGKSALITGGASGLGLATAQNWAAAGVYVTIADLQQPVGTADNSQINYIRCDVTSWQSQIEAFKSALRFSPQKSLDIVAAFAGTAIAPGNQVDHVRAAGIPSLDADPPAPTIRNIEVNLIGSYYTSWLGLYYLRIPGTQATEPSDKSLLFCASIGAYMDSPKASTYPASKFGVRGLFRSTRAQTQQLGVRCNLLAPWFVDTPLIAPIKNAMAARGIDMAKVLAFTSIQSCVDAANYCVTNSQLHGKDGIEASTGEHWRFWANNPPPGRALAVQPEGTFDLKDEMEDGWAGDQLRPIMQRRREAGFDA</sequence>
<evidence type="ECO:0000313" key="4">
    <source>
        <dbReference type="EMBL" id="KKK21816.1"/>
    </source>
</evidence>
<keyword evidence="3" id="KW-0560">Oxidoreductase</keyword>
<evidence type="ECO:0000256" key="1">
    <source>
        <dbReference type="ARBA" id="ARBA00006484"/>
    </source>
</evidence>
<dbReference type="Gene3D" id="3.40.50.720">
    <property type="entry name" value="NAD(P)-binding Rossmann-like Domain"/>
    <property type="match status" value="1"/>
</dbReference>
<dbReference type="InterPro" id="IPR002347">
    <property type="entry name" value="SDR_fam"/>
</dbReference>
<protein>
    <recommendedName>
        <fullName evidence="6">AflH/ adhA/ short chain alcohol dehydrogenase</fullName>
    </recommendedName>
</protein>
<name>A0A0F8VFG1_9EURO</name>
<dbReference type="EMBL" id="JZBS01001662">
    <property type="protein sequence ID" value="KKK21816.1"/>
    <property type="molecule type" value="Genomic_DNA"/>
</dbReference>
<keyword evidence="5" id="KW-1185">Reference proteome</keyword>
<evidence type="ECO:0000313" key="5">
    <source>
        <dbReference type="Proteomes" id="UP000034291"/>
    </source>
</evidence>
<comment type="caution">
    <text evidence="4">The sequence shown here is derived from an EMBL/GenBank/DDBJ whole genome shotgun (WGS) entry which is preliminary data.</text>
</comment>
<evidence type="ECO:0008006" key="6">
    <source>
        <dbReference type="Google" id="ProtNLM"/>
    </source>
</evidence>
<dbReference type="PRINTS" id="PR00081">
    <property type="entry name" value="GDHRDH"/>
</dbReference>
<accession>A0A0F8VFG1</accession>
<evidence type="ECO:0000256" key="3">
    <source>
        <dbReference type="ARBA" id="ARBA00023002"/>
    </source>
</evidence>
<dbReference type="InterPro" id="IPR020904">
    <property type="entry name" value="Sc_DH/Rdtase_CS"/>
</dbReference>
<dbReference type="SUPFAM" id="SSF51735">
    <property type="entry name" value="NAD(P)-binding Rossmann-fold domains"/>
    <property type="match status" value="1"/>
</dbReference>
<dbReference type="AlphaFoldDB" id="A0A0F8VFG1"/>
<keyword evidence="2" id="KW-0521">NADP</keyword>
<organism evidence="4 5">
    <name type="scientific">Aspergillus rambellii</name>
    <dbReference type="NCBI Taxonomy" id="308745"/>
    <lineage>
        <taxon>Eukaryota</taxon>
        <taxon>Fungi</taxon>
        <taxon>Dikarya</taxon>
        <taxon>Ascomycota</taxon>
        <taxon>Pezizomycotina</taxon>
        <taxon>Eurotiomycetes</taxon>
        <taxon>Eurotiomycetidae</taxon>
        <taxon>Eurotiales</taxon>
        <taxon>Aspergillaceae</taxon>
        <taxon>Aspergillus</taxon>
        <taxon>Aspergillus subgen. Nidulantes</taxon>
    </lineage>
</organism>
<dbReference type="OrthoDB" id="5371740at2759"/>
<dbReference type="Pfam" id="PF00106">
    <property type="entry name" value="adh_short"/>
    <property type="match status" value="1"/>
</dbReference>
<dbReference type="InterPro" id="IPR036291">
    <property type="entry name" value="NAD(P)-bd_dom_sf"/>
</dbReference>
<proteinExistence type="inferred from homology"/>
<reference evidence="4 5" key="1">
    <citation type="submission" date="2015-02" db="EMBL/GenBank/DDBJ databases">
        <title>Draft Genome Sequences of Two Closely-Related Aflatoxigenic Aspergillus Species Obtained from the Cote d'Ivoire.</title>
        <authorList>
            <person name="Moore G.G."/>
            <person name="Beltz S.B."/>
            <person name="Mack B.M."/>
        </authorList>
    </citation>
    <scope>NUCLEOTIDE SEQUENCE [LARGE SCALE GENOMIC DNA]</scope>
    <source>
        <strain evidence="4 5">SRRC1468</strain>
    </source>
</reference>
<dbReference type="GO" id="GO:0044550">
    <property type="term" value="P:secondary metabolite biosynthetic process"/>
    <property type="evidence" value="ECO:0007669"/>
    <property type="project" value="UniProtKB-ARBA"/>
</dbReference>
<dbReference type="PANTHER" id="PTHR43180:SF16">
    <property type="entry name" value="BACILYSIN BIOSYNTHESIS OXIDOREDUCTASE BACC"/>
    <property type="match status" value="1"/>
</dbReference>
<evidence type="ECO:0000256" key="2">
    <source>
        <dbReference type="ARBA" id="ARBA00022857"/>
    </source>
</evidence>
<dbReference type="STRING" id="308745.A0A0F8VFG1"/>
<dbReference type="PROSITE" id="PS00061">
    <property type="entry name" value="ADH_SHORT"/>
    <property type="match status" value="1"/>
</dbReference>
<dbReference type="Proteomes" id="UP000034291">
    <property type="component" value="Unassembled WGS sequence"/>
</dbReference>
<gene>
    <name evidence="4" type="ORF">ARAM_004345</name>
</gene>